<evidence type="ECO:0000256" key="1">
    <source>
        <dbReference type="SAM" id="MobiDB-lite"/>
    </source>
</evidence>
<dbReference type="AlphaFoldDB" id="A0A2P2PHC4"/>
<organism evidence="2">
    <name type="scientific">Rhizophora mucronata</name>
    <name type="common">Asiatic mangrove</name>
    <dbReference type="NCBI Taxonomy" id="61149"/>
    <lineage>
        <taxon>Eukaryota</taxon>
        <taxon>Viridiplantae</taxon>
        <taxon>Streptophyta</taxon>
        <taxon>Embryophyta</taxon>
        <taxon>Tracheophyta</taxon>
        <taxon>Spermatophyta</taxon>
        <taxon>Magnoliopsida</taxon>
        <taxon>eudicotyledons</taxon>
        <taxon>Gunneridae</taxon>
        <taxon>Pentapetalae</taxon>
        <taxon>rosids</taxon>
        <taxon>fabids</taxon>
        <taxon>Malpighiales</taxon>
        <taxon>Rhizophoraceae</taxon>
        <taxon>Rhizophora</taxon>
    </lineage>
</organism>
<sequence>MYIHMLSLPAYHSKSKERERRKGIKKRSYQSLRKCLLKIPSLRLKQGS</sequence>
<reference evidence="2" key="1">
    <citation type="submission" date="2018-02" db="EMBL/GenBank/DDBJ databases">
        <title>Rhizophora mucronata_Transcriptome.</title>
        <authorList>
            <person name="Meera S.P."/>
            <person name="Sreeshan A."/>
            <person name="Augustine A."/>
        </authorList>
    </citation>
    <scope>NUCLEOTIDE SEQUENCE</scope>
    <source>
        <tissue evidence="2">Leaf</tissue>
    </source>
</reference>
<accession>A0A2P2PHC4</accession>
<evidence type="ECO:0000313" key="2">
    <source>
        <dbReference type="EMBL" id="MBX54082.1"/>
    </source>
</evidence>
<feature type="region of interest" description="Disordered" evidence="1">
    <location>
        <begin position="1"/>
        <end position="27"/>
    </location>
</feature>
<protein>
    <submittedName>
        <fullName evidence="2">Uncharacterized protein</fullName>
    </submittedName>
</protein>
<dbReference type="EMBL" id="GGEC01073598">
    <property type="protein sequence ID" value="MBX54082.1"/>
    <property type="molecule type" value="Transcribed_RNA"/>
</dbReference>
<proteinExistence type="predicted"/>
<name>A0A2P2PHC4_RHIMU</name>